<dbReference type="Gene3D" id="3.40.50.1820">
    <property type="entry name" value="alpha/beta hydrolase"/>
    <property type="match status" value="1"/>
</dbReference>
<dbReference type="Proteomes" id="UP000032458">
    <property type="component" value="Unassembled WGS sequence"/>
</dbReference>
<keyword evidence="4" id="KW-1185">Reference proteome</keyword>
<dbReference type="PATRIC" id="fig|1240678.4.peg.2170"/>
<dbReference type="PANTHER" id="PTHR43798:SF31">
    <property type="entry name" value="AB HYDROLASE SUPERFAMILY PROTEIN YCLE"/>
    <property type="match status" value="1"/>
</dbReference>
<keyword evidence="1 3" id="KW-0378">Hydrolase</keyword>
<evidence type="ECO:0000259" key="2">
    <source>
        <dbReference type="Pfam" id="PF12697"/>
    </source>
</evidence>
<dbReference type="PRINTS" id="PR00111">
    <property type="entry name" value="ABHYDROLASE"/>
</dbReference>
<dbReference type="RefSeq" id="WP_030063748.1">
    <property type="nucleotide sequence ID" value="NZ_JRKI01000012.1"/>
</dbReference>
<proteinExistence type="predicted"/>
<sequence>MPYLDVNDTTLYYEDEGTGPALLFLHGWGTSGRTWGAQQAGFVTNHRVVTVDWRGCGRSARPARGNTIAGVVSDLVALIGALRLDRPVVIGSSVGGAFATELAVRHPELIGGVVSVDGPAYWPSSGPQAELLDDLRRDRAGTVAGWVPGWYAPGTASALIDWTVRQILDSGVYIDDHQAAAPDYDPRPTLPGLRVPIHYIHGELDVPIPLEVARTCAALTPGAEVTVIAGSGHMPHQERPTEFNTALRTALARMARAGAAPATS</sequence>
<dbReference type="InterPro" id="IPR050266">
    <property type="entry name" value="AB_hydrolase_sf"/>
</dbReference>
<dbReference type="GO" id="GO:0016787">
    <property type="term" value="F:hydrolase activity"/>
    <property type="evidence" value="ECO:0007669"/>
    <property type="project" value="UniProtKB-KW"/>
</dbReference>
<accession>A0A0D7CPA9</accession>
<dbReference type="GO" id="GO:0016020">
    <property type="term" value="C:membrane"/>
    <property type="evidence" value="ECO:0007669"/>
    <property type="project" value="TreeGrafter"/>
</dbReference>
<reference evidence="3 4" key="1">
    <citation type="submission" date="2014-09" db="EMBL/GenBank/DDBJ databases">
        <title>Draft genome sequence of Streptomyces natalensis ATCC 27448, producer of the antifungal pimaricin.</title>
        <authorList>
            <person name="Mendes M.V."/>
            <person name="Beites T."/>
            <person name="Pires S."/>
            <person name="Santos C.L."/>
            <person name="Moradas-Ferreira P."/>
        </authorList>
    </citation>
    <scope>NUCLEOTIDE SEQUENCE [LARGE SCALE GENOMIC DNA]</scope>
    <source>
        <strain evidence="3 4">ATCC 27448</strain>
    </source>
</reference>
<dbReference type="EMBL" id="JRKI01000012">
    <property type="protein sequence ID" value="KIZ18058.1"/>
    <property type="molecule type" value="Genomic_DNA"/>
</dbReference>
<gene>
    <name evidence="3" type="ORF">SNA_10365</name>
</gene>
<evidence type="ECO:0000313" key="4">
    <source>
        <dbReference type="Proteomes" id="UP000032458"/>
    </source>
</evidence>
<dbReference type="InterPro" id="IPR000073">
    <property type="entry name" value="AB_hydrolase_1"/>
</dbReference>
<feature type="domain" description="AB hydrolase-1" evidence="2">
    <location>
        <begin position="22"/>
        <end position="244"/>
    </location>
</feature>
<dbReference type="AlphaFoldDB" id="A0A0D7CPA9"/>
<dbReference type="Pfam" id="PF12697">
    <property type="entry name" value="Abhydrolase_6"/>
    <property type="match status" value="1"/>
</dbReference>
<organism evidence="3 4">
    <name type="scientific">Streptomyces natalensis ATCC 27448</name>
    <dbReference type="NCBI Taxonomy" id="1240678"/>
    <lineage>
        <taxon>Bacteria</taxon>
        <taxon>Bacillati</taxon>
        <taxon>Actinomycetota</taxon>
        <taxon>Actinomycetes</taxon>
        <taxon>Kitasatosporales</taxon>
        <taxon>Streptomycetaceae</taxon>
        <taxon>Streptomyces</taxon>
    </lineage>
</organism>
<evidence type="ECO:0000313" key="3">
    <source>
        <dbReference type="EMBL" id="KIZ18058.1"/>
    </source>
</evidence>
<name>A0A0D7CPA9_9ACTN</name>
<dbReference type="SUPFAM" id="SSF53474">
    <property type="entry name" value="alpha/beta-Hydrolases"/>
    <property type="match status" value="1"/>
</dbReference>
<dbReference type="InterPro" id="IPR029058">
    <property type="entry name" value="AB_hydrolase_fold"/>
</dbReference>
<dbReference type="PANTHER" id="PTHR43798">
    <property type="entry name" value="MONOACYLGLYCEROL LIPASE"/>
    <property type="match status" value="1"/>
</dbReference>
<evidence type="ECO:0000256" key="1">
    <source>
        <dbReference type="ARBA" id="ARBA00022801"/>
    </source>
</evidence>
<protein>
    <submittedName>
        <fullName evidence="3">Alpha/beta hydrolase</fullName>
    </submittedName>
</protein>
<comment type="caution">
    <text evidence="3">The sequence shown here is derived from an EMBL/GenBank/DDBJ whole genome shotgun (WGS) entry which is preliminary data.</text>
</comment>